<name>A0A8H9M6L4_9PSEU</name>
<evidence type="ECO:0000313" key="3">
    <source>
        <dbReference type="Proteomes" id="UP000658656"/>
    </source>
</evidence>
<sequence length="170" mass="18297">MQSTEPLPAVRTLCRTCIPLVHDLTGTMSAPTADTCAAFTDLAEEAHIEFRAADAHGPTVGDHNSHNDLLTDPSGREIGTIVGNGWKVYRRPDGHVISYYQEEITLDAGTIRTSGWMDSTAVWSGAWQSLHAVGIGGDLLGMVGVRQIRQVRARELFTANIVLCSAPARG</sequence>
<accession>A0A8H9M6L4</accession>
<dbReference type="RefSeq" id="WP_183177059.1">
    <property type="nucleotide sequence ID" value="NZ_CP174150.1"/>
</dbReference>
<dbReference type="GO" id="GO:0016853">
    <property type="term" value="F:isomerase activity"/>
    <property type="evidence" value="ECO:0007669"/>
    <property type="project" value="InterPro"/>
</dbReference>
<dbReference type="EMBL" id="BNAV01000006">
    <property type="protein sequence ID" value="GHF66377.1"/>
    <property type="molecule type" value="Genomic_DNA"/>
</dbReference>
<dbReference type="InterPro" id="IPR041013">
    <property type="entry name" value="AOC-like"/>
</dbReference>
<dbReference type="GO" id="GO:0017000">
    <property type="term" value="P:antibiotic biosynthetic process"/>
    <property type="evidence" value="ECO:0007669"/>
    <property type="project" value="InterPro"/>
</dbReference>
<proteinExistence type="predicted"/>
<dbReference type="AlphaFoldDB" id="A0A8H9M6L4"/>
<dbReference type="Pfam" id="PF18678">
    <property type="entry name" value="AOC_like"/>
    <property type="match status" value="1"/>
</dbReference>
<dbReference type="Proteomes" id="UP000658656">
    <property type="component" value="Unassembled WGS sequence"/>
</dbReference>
<protein>
    <recommendedName>
        <fullName evidence="1">Allene oxide cyclase barrel-like domain-containing protein</fullName>
    </recommendedName>
</protein>
<reference evidence="2" key="2">
    <citation type="submission" date="2020-09" db="EMBL/GenBank/DDBJ databases">
        <authorList>
            <person name="Sun Q."/>
            <person name="Zhou Y."/>
        </authorList>
    </citation>
    <scope>NUCLEOTIDE SEQUENCE</scope>
    <source>
        <strain evidence="2">CGMCC 4.7679</strain>
    </source>
</reference>
<evidence type="ECO:0000313" key="2">
    <source>
        <dbReference type="EMBL" id="GHF66377.1"/>
    </source>
</evidence>
<feature type="domain" description="Allene oxide cyclase barrel-like" evidence="1">
    <location>
        <begin position="51"/>
        <end position="163"/>
    </location>
</feature>
<organism evidence="2 3">
    <name type="scientific">Amycolatopsis bartoniae</name>
    <dbReference type="NCBI Taxonomy" id="941986"/>
    <lineage>
        <taxon>Bacteria</taxon>
        <taxon>Bacillati</taxon>
        <taxon>Actinomycetota</taxon>
        <taxon>Actinomycetes</taxon>
        <taxon>Pseudonocardiales</taxon>
        <taxon>Pseudonocardiaceae</taxon>
        <taxon>Amycolatopsis</taxon>
    </lineage>
</organism>
<reference evidence="2" key="1">
    <citation type="journal article" date="2014" name="Int. J. Syst. Evol. Microbiol.">
        <title>Complete genome sequence of Corynebacterium casei LMG S-19264T (=DSM 44701T), isolated from a smear-ripened cheese.</title>
        <authorList>
            <consortium name="US DOE Joint Genome Institute (JGI-PGF)"/>
            <person name="Walter F."/>
            <person name="Albersmeier A."/>
            <person name="Kalinowski J."/>
            <person name="Ruckert C."/>
        </authorList>
    </citation>
    <scope>NUCLEOTIDE SEQUENCE</scope>
    <source>
        <strain evidence="2">CGMCC 4.7679</strain>
    </source>
</reference>
<gene>
    <name evidence="2" type="ORF">GCM10017566_45200</name>
</gene>
<keyword evidence="3" id="KW-1185">Reference proteome</keyword>
<comment type="caution">
    <text evidence="2">The sequence shown here is derived from an EMBL/GenBank/DDBJ whole genome shotgun (WGS) entry which is preliminary data.</text>
</comment>
<evidence type="ECO:0000259" key="1">
    <source>
        <dbReference type="Pfam" id="PF18678"/>
    </source>
</evidence>